<organism evidence="2">
    <name type="scientific">Salmonella enterica subsp. houtenae serovar 1,40:z4,z32:-</name>
    <dbReference type="NCBI Taxonomy" id="1967604"/>
    <lineage>
        <taxon>Bacteria</taxon>
        <taxon>Pseudomonadati</taxon>
        <taxon>Pseudomonadota</taxon>
        <taxon>Gammaproteobacteria</taxon>
        <taxon>Enterobacterales</taxon>
        <taxon>Enterobacteriaceae</taxon>
        <taxon>Salmonella</taxon>
    </lineage>
</organism>
<gene>
    <name evidence="2" type="ORF">GND90_002543</name>
</gene>
<sequence length="77" mass="9203">MRVAFLIYTRKIYSTLFHRIMCLPLPAGAFAFYWQWFNFLYVSHIIVRFTFRDYVIDLLTKESLCVKPVSLSIRTSS</sequence>
<name>A0A730WB61_SALHO</name>
<dbReference type="EMBL" id="DAARWD010000010">
    <property type="protein sequence ID" value="HAE4189558.1"/>
    <property type="molecule type" value="Genomic_DNA"/>
</dbReference>
<comment type="caution">
    <text evidence="2">The sequence shown here is derived from an EMBL/GenBank/DDBJ whole genome shotgun (WGS) entry which is preliminary data.</text>
</comment>
<evidence type="ECO:0000313" key="2">
    <source>
        <dbReference type="EMBL" id="HAE4189558.1"/>
    </source>
</evidence>
<evidence type="ECO:0000256" key="1">
    <source>
        <dbReference type="SAM" id="Phobius"/>
    </source>
</evidence>
<keyword evidence="1" id="KW-0472">Membrane</keyword>
<keyword evidence="1" id="KW-1133">Transmembrane helix</keyword>
<protein>
    <submittedName>
        <fullName evidence="2">Uncharacterized protein</fullName>
    </submittedName>
</protein>
<proteinExistence type="predicted"/>
<reference evidence="2" key="2">
    <citation type="submission" date="2018-07" db="EMBL/GenBank/DDBJ databases">
        <authorList>
            <consortium name="NCBI Pathogen Detection Project"/>
        </authorList>
    </citation>
    <scope>NUCLEOTIDE SEQUENCE</scope>
    <source>
        <strain evidence="2">23-88</strain>
    </source>
</reference>
<accession>A0A730WB61</accession>
<feature type="transmembrane region" description="Helical" evidence="1">
    <location>
        <begin position="12"/>
        <end position="34"/>
    </location>
</feature>
<dbReference type="AlphaFoldDB" id="A0A730WB61"/>
<keyword evidence="1" id="KW-0812">Transmembrane</keyword>
<reference evidence="2" key="1">
    <citation type="journal article" date="2018" name="Genome Biol.">
        <title>SKESA: strategic k-mer extension for scrupulous assemblies.</title>
        <authorList>
            <person name="Souvorov A."/>
            <person name="Agarwala R."/>
            <person name="Lipman D.J."/>
        </authorList>
    </citation>
    <scope>NUCLEOTIDE SEQUENCE</scope>
    <source>
        <strain evidence="2">23-88</strain>
    </source>
</reference>